<dbReference type="AlphaFoldDB" id="A0A2P5YY73"/>
<organism evidence="2 3">
    <name type="scientific">Gossypium barbadense</name>
    <name type="common">Sea Island cotton</name>
    <name type="synonym">Hibiscus barbadensis</name>
    <dbReference type="NCBI Taxonomy" id="3634"/>
    <lineage>
        <taxon>Eukaryota</taxon>
        <taxon>Viridiplantae</taxon>
        <taxon>Streptophyta</taxon>
        <taxon>Embryophyta</taxon>
        <taxon>Tracheophyta</taxon>
        <taxon>Spermatophyta</taxon>
        <taxon>Magnoliopsida</taxon>
        <taxon>eudicotyledons</taxon>
        <taxon>Gunneridae</taxon>
        <taxon>Pentapetalae</taxon>
        <taxon>rosids</taxon>
        <taxon>malvids</taxon>
        <taxon>Malvales</taxon>
        <taxon>Malvaceae</taxon>
        <taxon>Malvoideae</taxon>
        <taxon>Gossypium</taxon>
    </lineage>
</organism>
<name>A0A2P5YY73_GOSBA</name>
<reference evidence="2 3" key="1">
    <citation type="submission" date="2015-01" db="EMBL/GenBank/DDBJ databases">
        <title>Genome of allotetraploid Gossypium barbadense reveals genomic plasticity and fiber elongation in cotton evolution.</title>
        <authorList>
            <person name="Chen X."/>
            <person name="Liu X."/>
            <person name="Zhao B."/>
            <person name="Zheng H."/>
            <person name="Hu Y."/>
            <person name="Lu G."/>
            <person name="Yang C."/>
            <person name="Chen J."/>
            <person name="Shan C."/>
            <person name="Zhang L."/>
            <person name="Zhou Y."/>
            <person name="Wang L."/>
            <person name="Guo W."/>
            <person name="Bai Y."/>
            <person name="Ruan J."/>
            <person name="Shangguan X."/>
            <person name="Mao Y."/>
            <person name="Jiang J."/>
            <person name="Zhu Y."/>
            <person name="Lei J."/>
            <person name="Kang H."/>
            <person name="Chen S."/>
            <person name="He X."/>
            <person name="Wang R."/>
            <person name="Wang Y."/>
            <person name="Chen J."/>
            <person name="Wang L."/>
            <person name="Yu S."/>
            <person name="Wang B."/>
            <person name="Wei J."/>
            <person name="Song S."/>
            <person name="Lu X."/>
            <person name="Gao Z."/>
            <person name="Gu W."/>
            <person name="Deng X."/>
            <person name="Ma D."/>
            <person name="Wang S."/>
            <person name="Liang W."/>
            <person name="Fang L."/>
            <person name="Cai C."/>
            <person name="Zhu X."/>
            <person name="Zhou B."/>
            <person name="Zhang Y."/>
            <person name="Chen Z."/>
            <person name="Xu S."/>
            <person name="Zhu R."/>
            <person name="Wang S."/>
            <person name="Zhang T."/>
            <person name="Zhao G."/>
        </authorList>
    </citation>
    <scope>NUCLEOTIDE SEQUENCE [LARGE SCALE GENOMIC DNA]</scope>
    <source>
        <strain evidence="3">cv. Xinhai21</strain>
        <tissue evidence="2">Leaf</tissue>
    </source>
</reference>
<evidence type="ECO:0000256" key="1">
    <source>
        <dbReference type="SAM" id="MobiDB-lite"/>
    </source>
</evidence>
<sequence>MARVMQCSESMGGGRLTVLQPHLVDAVVRLLSAILGDAQPFDTRVSNPFSFPDNNATSGLNNGHAIRGPHVMTTVPPPMDNQIVSYGLGLHAYGCYGAPRPHNTGHGVGPYSSSISGDPSASQYNGPSVDLVRLKATSNASVRHRALVDTNQTVSTYVPLVKFIVPCPIATREGTINDMPSQSRSTFVPSPSRNHDPSTALETTHRDLRLSGSTDDDGCSAQGPASGLCSSAPPPIPTGNPHNMVTRSKARIFKPKALTIEVLDYEPRSVMDIIQFHCLVSGIGAYDIGRGNEDKTKSVREKMADPWKGHNTKIEEQILRQYCKLSTDMPYGFWSFKGNMRSWQFNLLGELEIIFNGNLGQYWFSC</sequence>
<protein>
    <submittedName>
        <fullName evidence="2">Uncharacterized protein</fullName>
    </submittedName>
</protein>
<proteinExistence type="predicted"/>
<feature type="region of interest" description="Disordered" evidence="1">
    <location>
        <begin position="175"/>
        <end position="244"/>
    </location>
</feature>
<evidence type="ECO:0000313" key="3">
    <source>
        <dbReference type="Proteomes" id="UP000239757"/>
    </source>
</evidence>
<dbReference type="OrthoDB" id="10616893at2759"/>
<dbReference type="Proteomes" id="UP000239757">
    <property type="component" value="Unassembled WGS sequence"/>
</dbReference>
<accession>A0A2P5YY73</accession>
<evidence type="ECO:0000313" key="2">
    <source>
        <dbReference type="EMBL" id="PPS20548.1"/>
    </source>
</evidence>
<gene>
    <name evidence="2" type="ORF">GOBAR_AA00011</name>
</gene>
<feature type="compositionally biased region" description="Polar residues" evidence="1">
    <location>
        <begin position="178"/>
        <end position="192"/>
    </location>
</feature>
<dbReference type="EMBL" id="KZ662693">
    <property type="protein sequence ID" value="PPS20548.1"/>
    <property type="molecule type" value="Genomic_DNA"/>
</dbReference>